<dbReference type="SUPFAM" id="SSF55729">
    <property type="entry name" value="Acyl-CoA N-acyltransferases (Nat)"/>
    <property type="match status" value="1"/>
</dbReference>
<dbReference type="Pfam" id="PF00583">
    <property type="entry name" value="Acetyltransf_1"/>
    <property type="match status" value="1"/>
</dbReference>
<dbReference type="PROSITE" id="PS51186">
    <property type="entry name" value="GNAT"/>
    <property type="match status" value="1"/>
</dbReference>
<dbReference type="Gene3D" id="3.40.630.30">
    <property type="match status" value="1"/>
</dbReference>
<accession>A0A849V7U8</accession>
<dbReference type="GO" id="GO:0016747">
    <property type="term" value="F:acyltransferase activity, transferring groups other than amino-acyl groups"/>
    <property type="evidence" value="ECO:0007669"/>
    <property type="project" value="InterPro"/>
</dbReference>
<feature type="domain" description="N-acetyltransferase" evidence="1">
    <location>
        <begin position="3"/>
        <end position="141"/>
    </location>
</feature>
<keyword evidence="3" id="KW-1185">Reference proteome</keyword>
<gene>
    <name evidence="2" type="ORF">HG263_00395</name>
</gene>
<organism evidence="2 3">
    <name type="scientific">Pseudoalteromonas caenipelagi</name>
    <dbReference type="NCBI Taxonomy" id="2726988"/>
    <lineage>
        <taxon>Bacteria</taxon>
        <taxon>Pseudomonadati</taxon>
        <taxon>Pseudomonadota</taxon>
        <taxon>Gammaproteobacteria</taxon>
        <taxon>Alteromonadales</taxon>
        <taxon>Pseudoalteromonadaceae</taxon>
        <taxon>Pseudoalteromonas</taxon>
    </lineage>
</organism>
<dbReference type="Proteomes" id="UP000586305">
    <property type="component" value="Unassembled WGS sequence"/>
</dbReference>
<evidence type="ECO:0000313" key="3">
    <source>
        <dbReference type="Proteomes" id="UP000586305"/>
    </source>
</evidence>
<sequence length="152" mass="17402">MSYHVDKVSWLHKKAQLKQIRERVFVYELHIPKEVEFDALDAESDHVIICNDDDEPVGTGRLSPDGLISRIAVIQSHRNRDAYTSLLNYLVLLASDKGLDNIYVNCILDEVPNFVENGFLKQGCVFMEAGIPRQKLRCPISAFRTEPFTMLH</sequence>
<dbReference type="EMBL" id="JABBPG010000001">
    <property type="protein sequence ID" value="NOU49008.1"/>
    <property type="molecule type" value="Genomic_DNA"/>
</dbReference>
<name>A0A849V7U8_9GAMM</name>
<comment type="caution">
    <text evidence="2">The sequence shown here is derived from an EMBL/GenBank/DDBJ whole genome shotgun (WGS) entry which is preliminary data.</text>
</comment>
<proteinExistence type="predicted"/>
<dbReference type="RefSeq" id="WP_171624115.1">
    <property type="nucleotide sequence ID" value="NZ_JABBPG010000001.1"/>
</dbReference>
<evidence type="ECO:0000259" key="1">
    <source>
        <dbReference type="PROSITE" id="PS51186"/>
    </source>
</evidence>
<keyword evidence="2" id="KW-0808">Transferase</keyword>
<dbReference type="InterPro" id="IPR000182">
    <property type="entry name" value="GNAT_dom"/>
</dbReference>
<dbReference type="InterPro" id="IPR016181">
    <property type="entry name" value="Acyl_CoA_acyltransferase"/>
</dbReference>
<protein>
    <submittedName>
        <fullName evidence="2">GNAT family N-acetyltransferase</fullName>
    </submittedName>
</protein>
<dbReference type="AlphaFoldDB" id="A0A849V7U8"/>
<reference evidence="2 3" key="1">
    <citation type="submission" date="2020-04" db="EMBL/GenBank/DDBJ databases">
        <title>Pseudoalteromonas caenipelagi sp. nov., isolated from a tidal flat.</title>
        <authorList>
            <person name="Park S."/>
            <person name="Yoon J.-H."/>
        </authorList>
    </citation>
    <scope>NUCLEOTIDE SEQUENCE [LARGE SCALE GENOMIC DNA]</scope>
    <source>
        <strain evidence="2 3">JBTF-M23</strain>
    </source>
</reference>
<evidence type="ECO:0000313" key="2">
    <source>
        <dbReference type="EMBL" id="NOU49008.1"/>
    </source>
</evidence>
<dbReference type="CDD" id="cd04301">
    <property type="entry name" value="NAT_SF"/>
    <property type="match status" value="1"/>
</dbReference>